<sequence length="497" mass="55526">MSVPNDVLIVGSPSGNVPSSNQTSIGFIESPRYPDAYPRFLVKRYSLVNSQLNGYVRLIFDDFHVHFQSEMQIFDSDDRQIINTKNENRRPPAILSNGNRLTILFRAHNFTQTVGFRARYEFVDDPQWPDRPNSRGCDEFIEAYGGDIKLDGSHHLVNTFVDCIWIIGQAPHIARTFDRLYVKVEEFHVKGVGILLEIREGTTSTSNRVLLLFDSQTRDQLQHKQPRHGFITSSPTPAFYIRLRGYLMGTRGLEIVYAQFYRWGTSVCPGIGEYHCDNARCIKAILRCDGTDNCGDGSDEVCQRPISDFKQTDADVSGLIALVIGVCGLVLLIISTTAVMGRFYHRRVISQTGGTDISATAYRSDSTSAPSIQTVGERRFYVVPESQICVIEAPPSYDDALKHPSVQSSRPLAYMNRAYLSTTSEERVTQPSTPVSPTTPPESSLDLSSESFRTTDVQSEIPIIGNTSSAGQQSEEEKSITSDNSSSSRRQDDESWV</sequence>
<dbReference type="Proteomes" id="UP000053766">
    <property type="component" value="Unassembled WGS sequence"/>
</dbReference>
<dbReference type="PROSITE" id="PS01180">
    <property type="entry name" value="CUB"/>
    <property type="match status" value="1"/>
</dbReference>
<keyword evidence="6" id="KW-0675">Receptor</keyword>
<gene>
    <name evidence="6" type="ORF">DICVIV_03875</name>
</gene>
<dbReference type="Pfam" id="PF00057">
    <property type="entry name" value="Ldl_recept_a"/>
    <property type="match status" value="1"/>
</dbReference>
<dbReference type="EMBL" id="KN716218">
    <property type="protein sequence ID" value="KJH50002.1"/>
    <property type="molecule type" value="Genomic_DNA"/>
</dbReference>
<feature type="domain" description="CUB" evidence="5">
    <location>
        <begin position="13"/>
        <end position="123"/>
    </location>
</feature>
<evidence type="ECO:0000259" key="5">
    <source>
        <dbReference type="PROSITE" id="PS01180"/>
    </source>
</evidence>
<dbReference type="InterPro" id="IPR000859">
    <property type="entry name" value="CUB_dom"/>
</dbReference>
<protein>
    <submittedName>
        <fullName evidence="6">Low-density lipoprotein receptor domain class A</fullName>
    </submittedName>
</protein>
<name>A0A0D8Y1G5_DICVI</name>
<dbReference type="SUPFAM" id="SSF49854">
    <property type="entry name" value="Spermadhesin, CUB domain"/>
    <property type="match status" value="1"/>
</dbReference>
<dbReference type="STRING" id="29172.A0A0D8Y1G5"/>
<dbReference type="SMART" id="SM00042">
    <property type="entry name" value="CUB"/>
    <property type="match status" value="1"/>
</dbReference>
<keyword evidence="1 2" id="KW-1015">Disulfide bond</keyword>
<dbReference type="InterPro" id="IPR035914">
    <property type="entry name" value="Sperma_CUB_dom_sf"/>
</dbReference>
<dbReference type="AlphaFoldDB" id="A0A0D8Y1G5"/>
<keyword evidence="4" id="KW-0812">Transmembrane</keyword>
<evidence type="ECO:0000256" key="1">
    <source>
        <dbReference type="ARBA" id="ARBA00023157"/>
    </source>
</evidence>
<dbReference type="CDD" id="cd00112">
    <property type="entry name" value="LDLa"/>
    <property type="match status" value="1"/>
</dbReference>
<dbReference type="PROSITE" id="PS50068">
    <property type="entry name" value="LDLRA_2"/>
    <property type="match status" value="1"/>
</dbReference>
<dbReference type="InterPro" id="IPR036055">
    <property type="entry name" value="LDL_receptor-like_sf"/>
</dbReference>
<feature type="transmembrane region" description="Helical" evidence="4">
    <location>
        <begin position="319"/>
        <end position="340"/>
    </location>
</feature>
<dbReference type="SUPFAM" id="SSF57424">
    <property type="entry name" value="LDL receptor-like module"/>
    <property type="match status" value="1"/>
</dbReference>
<dbReference type="CDD" id="cd00041">
    <property type="entry name" value="CUB"/>
    <property type="match status" value="1"/>
</dbReference>
<dbReference type="InterPro" id="IPR042333">
    <property type="entry name" value="LRAD2/Mig-13-like"/>
</dbReference>
<evidence type="ECO:0000256" key="2">
    <source>
        <dbReference type="PROSITE-ProRule" id="PRU00124"/>
    </source>
</evidence>
<evidence type="ECO:0000313" key="6">
    <source>
        <dbReference type="EMBL" id="KJH50002.1"/>
    </source>
</evidence>
<keyword evidence="4" id="KW-0472">Membrane</keyword>
<proteinExistence type="predicted"/>
<keyword evidence="7" id="KW-1185">Reference proteome</keyword>
<evidence type="ECO:0000256" key="4">
    <source>
        <dbReference type="SAM" id="Phobius"/>
    </source>
</evidence>
<comment type="caution">
    <text evidence="2">Lacks conserved residue(s) required for the propagation of feature annotation.</text>
</comment>
<organism evidence="6 7">
    <name type="scientific">Dictyocaulus viviparus</name>
    <name type="common">Bovine lungworm</name>
    <dbReference type="NCBI Taxonomy" id="29172"/>
    <lineage>
        <taxon>Eukaryota</taxon>
        <taxon>Metazoa</taxon>
        <taxon>Ecdysozoa</taxon>
        <taxon>Nematoda</taxon>
        <taxon>Chromadorea</taxon>
        <taxon>Rhabditida</taxon>
        <taxon>Rhabditina</taxon>
        <taxon>Rhabditomorpha</taxon>
        <taxon>Strongyloidea</taxon>
        <taxon>Metastrongylidae</taxon>
        <taxon>Dictyocaulus</taxon>
    </lineage>
</organism>
<dbReference type="Gene3D" id="4.10.400.10">
    <property type="entry name" value="Low-density Lipoprotein Receptor"/>
    <property type="match status" value="1"/>
</dbReference>
<accession>A0A0D8Y1G5</accession>
<keyword evidence="4" id="KW-1133">Transmembrane helix</keyword>
<feature type="region of interest" description="Disordered" evidence="3">
    <location>
        <begin position="422"/>
        <end position="497"/>
    </location>
</feature>
<feature type="disulfide bond" evidence="2">
    <location>
        <begin position="276"/>
        <end position="294"/>
    </location>
</feature>
<reference evidence="7" key="2">
    <citation type="journal article" date="2016" name="Sci. Rep.">
        <title>Dictyocaulus viviparus genome, variome and transcriptome elucidate lungworm biology and support future intervention.</title>
        <authorList>
            <person name="McNulty S.N."/>
            <person name="Strube C."/>
            <person name="Rosa B.A."/>
            <person name="Martin J.C."/>
            <person name="Tyagi R."/>
            <person name="Choi Y.J."/>
            <person name="Wang Q."/>
            <person name="Hallsworth Pepin K."/>
            <person name="Zhang X."/>
            <person name="Ozersky P."/>
            <person name="Wilson R.K."/>
            <person name="Sternberg P.W."/>
            <person name="Gasser R.B."/>
            <person name="Mitreva M."/>
        </authorList>
    </citation>
    <scope>NUCLEOTIDE SEQUENCE [LARGE SCALE GENOMIC DNA]</scope>
    <source>
        <strain evidence="7">HannoverDv2000</strain>
    </source>
</reference>
<dbReference type="Pfam" id="PF00431">
    <property type="entry name" value="CUB"/>
    <property type="match status" value="1"/>
</dbReference>
<dbReference type="SMART" id="SM00192">
    <property type="entry name" value="LDLa"/>
    <property type="match status" value="1"/>
</dbReference>
<dbReference type="InterPro" id="IPR002172">
    <property type="entry name" value="LDrepeatLR_classA_rpt"/>
</dbReference>
<evidence type="ECO:0000313" key="7">
    <source>
        <dbReference type="Proteomes" id="UP000053766"/>
    </source>
</evidence>
<feature type="compositionally biased region" description="Low complexity" evidence="3">
    <location>
        <begin position="429"/>
        <end position="451"/>
    </location>
</feature>
<dbReference type="Gene3D" id="2.60.120.290">
    <property type="entry name" value="Spermadhesin, CUB domain"/>
    <property type="match status" value="1"/>
</dbReference>
<dbReference type="PANTHER" id="PTHR24652:SF69">
    <property type="entry name" value="CUB DOMAIN-CONTAINING PROTEIN"/>
    <property type="match status" value="1"/>
</dbReference>
<reference evidence="6 7" key="1">
    <citation type="submission" date="2013-11" db="EMBL/GenBank/DDBJ databases">
        <title>Draft genome of the bovine lungworm Dictyocaulus viviparus.</title>
        <authorList>
            <person name="Mitreva M."/>
        </authorList>
    </citation>
    <scope>NUCLEOTIDE SEQUENCE [LARGE SCALE GENOMIC DNA]</scope>
    <source>
        <strain evidence="6 7">HannoverDv2000</strain>
    </source>
</reference>
<dbReference type="OrthoDB" id="19606at2759"/>
<keyword evidence="6" id="KW-0449">Lipoprotein</keyword>
<dbReference type="PANTHER" id="PTHR24652">
    <property type="entry name" value="LOW-DENSITY LIPOPROTEIN RECEPTOR CLASS A DOMAIN-CONTAINING PROTEIN 2"/>
    <property type="match status" value="1"/>
</dbReference>
<evidence type="ECO:0000256" key="3">
    <source>
        <dbReference type="SAM" id="MobiDB-lite"/>
    </source>
</evidence>